<dbReference type="Gene3D" id="2.60.40.60">
    <property type="entry name" value="Cadherins"/>
    <property type="match status" value="11"/>
</dbReference>
<feature type="transmembrane region" description="Helical" evidence="6">
    <location>
        <begin position="12"/>
        <end position="33"/>
    </location>
</feature>
<dbReference type="OrthoDB" id="6510378at2759"/>
<protein>
    <submittedName>
        <fullName evidence="8">Cadherin-related family member 1</fullName>
    </submittedName>
</protein>
<dbReference type="Pfam" id="PF00028">
    <property type="entry name" value="Cadherin"/>
    <property type="match status" value="9"/>
</dbReference>
<dbReference type="InterPro" id="IPR039808">
    <property type="entry name" value="Cadherin"/>
</dbReference>
<evidence type="ECO:0000256" key="4">
    <source>
        <dbReference type="ARBA" id="ARBA00023136"/>
    </source>
</evidence>
<evidence type="ECO:0000313" key="8">
    <source>
        <dbReference type="EMBL" id="OAF66304.1"/>
    </source>
</evidence>
<proteinExistence type="predicted"/>
<dbReference type="PANTHER" id="PTHR24027:SF411">
    <property type="entry name" value="CADHERIN DOMAIN-CONTAINING PROTEIN"/>
    <property type="match status" value="1"/>
</dbReference>
<dbReference type="InterPro" id="IPR002126">
    <property type="entry name" value="Cadherin-like_dom"/>
</dbReference>
<reference evidence="8 9" key="1">
    <citation type="submission" date="2016-04" db="EMBL/GenBank/DDBJ databases">
        <title>The genome of Intoshia linei affirms orthonectids as highly simplified spiralians.</title>
        <authorList>
            <person name="Mikhailov K.V."/>
            <person name="Slusarev G.S."/>
            <person name="Nikitin M.A."/>
            <person name="Logacheva M.D."/>
            <person name="Penin A."/>
            <person name="Aleoshin V."/>
            <person name="Panchin Y.V."/>
        </authorList>
    </citation>
    <scope>NUCLEOTIDE SEQUENCE [LARGE SCALE GENOMIC DNA]</scope>
    <source>
        <strain evidence="8">Intl2013</strain>
        <tissue evidence="8">Whole animal</tissue>
    </source>
</reference>
<dbReference type="GO" id="GO:0045296">
    <property type="term" value="F:cadherin binding"/>
    <property type="evidence" value="ECO:0007669"/>
    <property type="project" value="TreeGrafter"/>
</dbReference>
<dbReference type="InterPro" id="IPR020894">
    <property type="entry name" value="Cadherin_CS"/>
</dbReference>
<dbReference type="PANTHER" id="PTHR24027">
    <property type="entry name" value="CADHERIN-23"/>
    <property type="match status" value="1"/>
</dbReference>
<feature type="domain" description="Cadherin" evidence="7">
    <location>
        <begin position="857"/>
        <end position="979"/>
    </location>
</feature>
<name>A0A177AYP2_9BILA</name>
<gene>
    <name evidence="8" type="ORF">A3Q56_05977</name>
</gene>
<evidence type="ECO:0000256" key="5">
    <source>
        <dbReference type="PROSITE-ProRule" id="PRU00043"/>
    </source>
</evidence>
<dbReference type="GO" id="GO:0008013">
    <property type="term" value="F:beta-catenin binding"/>
    <property type="evidence" value="ECO:0007669"/>
    <property type="project" value="TreeGrafter"/>
</dbReference>
<feature type="domain" description="Cadherin" evidence="7">
    <location>
        <begin position="996"/>
        <end position="1094"/>
    </location>
</feature>
<dbReference type="GO" id="GO:0005912">
    <property type="term" value="C:adherens junction"/>
    <property type="evidence" value="ECO:0007669"/>
    <property type="project" value="TreeGrafter"/>
</dbReference>
<dbReference type="PRINTS" id="PR00205">
    <property type="entry name" value="CADHERIN"/>
</dbReference>
<comment type="subcellular location">
    <subcellularLocation>
        <location evidence="1">Membrane</location>
    </subcellularLocation>
</comment>
<feature type="domain" description="Cadherin" evidence="7">
    <location>
        <begin position="159"/>
        <end position="257"/>
    </location>
</feature>
<dbReference type="GO" id="GO:0005509">
    <property type="term" value="F:calcium ion binding"/>
    <property type="evidence" value="ECO:0007669"/>
    <property type="project" value="UniProtKB-UniRule"/>
</dbReference>
<keyword evidence="2" id="KW-0677">Repeat</keyword>
<feature type="domain" description="Cadherin" evidence="7">
    <location>
        <begin position="258"/>
        <end position="365"/>
    </location>
</feature>
<keyword evidence="6" id="KW-1133">Transmembrane helix</keyword>
<feature type="domain" description="Cadherin" evidence="7">
    <location>
        <begin position="621"/>
        <end position="734"/>
    </location>
</feature>
<dbReference type="GO" id="GO:0034332">
    <property type="term" value="P:adherens junction organization"/>
    <property type="evidence" value="ECO:0007669"/>
    <property type="project" value="TreeGrafter"/>
</dbReference>
<evidence type="ECO:0000256" key="3">
    <source>
        <dbReference type="ARBA" id="ARBA00022837"/>
    </source>
</evidence>
<dbReference type="GO" id="GO:0016342">
    <property type="term" value="C:catenin complex"/>
    <property type="evidence" value="ECO:0007669"/>
    <property type="project" value="TreeGrafter"/>
</dbReference>
<feature type="domain" description="Cadherin" evidence="7">
    <location>
        <begin position="375"/>
        <end position="511"/>
    </location>
</feature>
<keyword evidence="3 5" id="KW-0106">Calcium</keyword>
<organism evidence="8 9">
    <name type="scientific">Intoshia linei</name>
    <dbReference type="NCBI Taxonomy" id="1819745"/>
    <lineage>
        <taxon>Eukaryota</taxon>
        <taxon>Metazoa</taxon>
        <taxon>Spiralia</taxon>
        <taxon>Lophotrochozoa</taxon>
        <taxon>Mesozoa</taxon>
        <taxon>Orthonectida</taxon>
        <taxon>Rhopaluridae</taxon>
        <taxon>Intoshia</taxon>
    </lineage>
</organism>
<dbReference type="InterPro" id="IPR015919">
    <property type="entry name" value="Cadherin-like_sf"/>
</dbReference>
<dbReference type="GO" id="GO:0007156">
    <property type="term" value="P:homophilic cell adhesion via plasma membrane adhesion molecules"/>
    <property type="evidence" value="ECO:0007669"/>
    <property type="project" value="InterPro"/>
</dbReference>
<keyword evidence="6" id="KW-0812">Transmembrane</keyword>
<dbReference type="PROSITE" id="PS50268">
    <property type="entry name" value="CADHERIN_2"/>
    <property type="match status" value="10"/>
</dbReference>
<feature type="domain" description="Cadherin" evidence="7">
    <location>
        <begin position="512"/>
        <end position="620"/>
    </location>
</feature>
<dbReference type="SUPFAM" id="SSF49313">
    <property type="entry name" value="Cadherin-like"/>
    <property type="match status" value="11"/>
</dbReference>
<keyword evidence="9" id="KW-1185">Reference proteome</keyword>
<sequence>MQFIGFNYFYSFAFRSIADMIMLFFIFTLLFPFCSTRGPPNKRYNNQPPKFSKFPSVIYVYENTTYDDWNPTVLEKIEISTETFDTSQPFNLKVIKGNEIVNVRKFNPRTYNIILKSKLDRELQDEFTITFELSYLEHKLTRSSILFVKDSNDEHPKFTNLPGSVKVMENTKNQNIFKIKAIDKDLGLNSVVKYRLNNFKDLFGIMEDGSVYLKQSLDYETCTKYNLKIIASDIGGLESVSNLIVNVIDSNDETPIFLVQPYVVKIKEHTEIGKKVVQIQAIDGDTGINNTIHYKIENDESQKVNTGIFKIHPENGWIYVNKDIEVDMKQINTTVVAFEVDSPLIFSKTNVYFEIIDINNNAPRFNVKKEIVGYIQENSKTNTKISWKFDDINFFNPLKFSQTLDKKTNESYYNNVYVTDWDHGKNSEILVSINSNSKMIPFKVITSQLQNKRSMFKVDLYLIENAYIDYENIKMYEFSLVAREKNTQEHYQDEIKVVIHVTDLNDIWPTFSKFSYHVKIKENSKPGTFVANVTANDGDFLDKNGMSYNITKNHGNTFEINNFGAVQITSNNVDILNYYLDYETTPIIYLIIYVYDGVNHSAKCQLVIELIDTNDNPPIPIKFNFMMHIPENTLEIPVIPKLMAIDKDAHPFNIVNYKITLTQKLLESNFKCSNNNFHIDRLTGTLSLLKKLDAEKCRNHNIVVFLYNPDNHLQNSTISIQVLVSDVNDNRPYFDKKVYNYQTNEALFGEVNDVFRRQLIINTHAIDKDVESPNNNIFYKIVDIYYGSVKQDNTIFKIDTNTGVVSLFNSANLDFEISGPTIDINVVAYDGGVPSLSNNTIVRIHVADINDNTPYFDNNNVNIELRENLRYTTSIGACFAVDRDSDSNLEYTLDQIKSIKNDDNDDNITSISNKTESKYSPFELNPVNCKIFLKGTLDHESVSEYKLTIKVVDKSGLDQEATTIVNVKVLDENDNWPVLTDPFVKSSRKYTRKKSFDAFYNIHVPETTKIGTIVGKIQAYDLDSNDVLKYHLINNISHVSVDDSNGSIRLKKSLDREKLSFLILNVKVEDLVGHAVYGNYSILIDDENDNAPIWELLDDFISVSEEYPIFKPFYKVTATDKDVDVYGKIIYRIKEPLDASESDLKSSYVLFGIKQETGQIYLKQSADAEIKTIYKMHVEALDNAGMEPYNLISKLLYINIKDFNDERPIFKEKYHERMYHVMNYSPIGFKVMKVEATDNDATIPNNEISYYFEQSISNSSYFFIIDRRTGIISLSESLQNFRKTVYLRMYIIAIDNGEIPLSAKTSVLIKIFQRERVNFSLLSDETNISISIPEYNLVDLLSTYFCYSYSLIHVTTFQFFKRSENLVLGDILMQKWSRGNQHPSMIYQFKVKPIFENMKIYYSLRNYQNYSVSDKFEIESNTGKLFSLKKFDHEYKTEYWIIKNY</sequence>
<feature type="domain" description="Cadherin" evidence="7">
    <location>
        <begin position="1101"/>
        <end position="1210"/>
    </location>
</feature>
<dbReference type="GO" id="GO:0016477">
    <property type="term" value="P:cell migration"/>
    <property type="evidence" value="ECO:0007669"/>
    <property type="project" value="TreeGrafter"/>
</dbReference>
<comment type="caution">
    <text evidence="8">The sequence shown here is derived from an EMBL/GenBank/DDBJ whole genome shotgun (WGS) entry which is preliminary data.</text>
</comment>
<evidence type="ECO:0000259" key="7">
    <source>
        <dbReference type="PROSITE" id="PS50268"/>
    </source>
</evidence>
<dbReference type="EMBL" id="LWCA01000973">
    <property type="protein sequence ID" value="OAF66304.1"/>
    <property type="molecule type" value="Genomic_DNA"/>
</dbReference>
<evidence type="ECO:0000256" key="2">
    <source>
        <dbReference type="ARBA" id="ARBA00022737"/>
    </source>
</evidence>
<keyword evidence="4 6" id="KW-0472">Membrane</keyword>
<evidence type="ECO:0000256" key="6">
    <source>
        <dbReference type="SAM" id="Phobius"/>
    </source>
</evidence>
<feature type="domain" description="Cadherin" evidence="7">
    <location>
        <begin position="760"/>
        <end position="856"/>
    </location>
</feature>
<dbReference type="GO" id="GO:0000902">
    <property type="term" value="P:cell morphogenesis"/>
    <property type="evidence" value="ECO:0007669"/>
    <property type="project" value="TreeGrafter"/>
</dbReference>
<feature type="domain" description="Cadherin" evidence="7">
    <location>
        <begin position="1221"/>
        <end position="1335"/>
    </location>
</feature>
<dbReference type="PROSITE" id="PS00232">
    <property type="entry name" value="CADHERIN_1"/>
    <property type="match status" value="2"/>
</dbReference>
<accession>A0A177AYP2</accession>
<dbReference type="GO" id="GO:0007043">
    <property type="term" value="P:cell-cell junction assembly"/>
    <property type="evidence" value="ECO:0007669"/>
    <property type="project" value="TreeGrafter"/>
</dbReference>
<dbReference type="CDD" id="cd11304">
    <property type="entry name" value="Cadherin_repeat"/>
    <property type="match status" value="10"/>
</dbReference>
<dbReference type="SMART" id="SM00112">
    <property type="entry name" value="CA"/>
    <property type="match status" value="10"/>
</dbReference>
<dbReference type="GO" id="GO:0044331">
    <property type="term" value="P:cell-cell adhesion mediated by cadherin"/>
    <property type="evidence" value="ECO:0007669"/>
    <property type="project" value="TreeGrafter"/>
</dbReference>
<evidence type="ECO:0000256" key="1">
    <source>
        <dbReference type="ARBA" id="ARBA00004370"/>
    </source>
</evidence>
<dbReference type="GO" id="GO:0016339">
    <property type="term" value="P:calcium-dependent cell-cell adhesion via plasma membrane cell adhesion molecules"/>
    <property type="evidence" value="ECO:0007669"/>
    <property type="project" value="TreeGrafter"/>
</dbReference>
<evidence type="ECO:0000313" key="9">
    <source>
        <dbReference type="Proteomes" id="UP000078046"/>
    </source>
</evidence>
<dbReference type="Proteomes" id="UP000078046">
    <property type="component" value="Unassembled WGS sequence"/>
</dbReference>